<evidence type="ECO:0000313" key="1">
    <source>
        <dbReference type="EMBL" id="BCJ35830.1"/>
    </source>
</evidence>
<dbReference type="Proteomes" id="UP000611640">
    <property type="component" value="Chromosome"/>
</dbReference>
<dbReference type="RefSeq" id="WP_203962298.1">
    <property type="nucleotide sequence ID" value="NZ_AP023355.1"/>
</dbReference>
<evidence type="ECO:0000313" key="2">
    <source>
        <dbReference type="Proteomes" id="UP000611640"/>
    </source>
</evidence>
<dbReference type="AlphaFoldDB" id="A0A7R7DQ31"/>
<keyword evidence="2" id="KW-1185">Reference proteome</keyword>
<proteinExistence type="predicted"/>
<dbReference type="KEGG" id="atl:Athai_33330"/>
<organism evidence="1 2">
    <name type="scientific">Actinocatenispora thailandica</name>
    <dbReference type="NCBI Taxonomy" id="227318"/>
    <lineage>
        <taxon>Bacteria</taxon>
        <taxon>Bacillati</taxon>
        <taxon>Actinomycetota</taxon>
        <taxon>Actinomycetes</taxon>
        <taxon>Micromonosporales</taxon>
        <taxon>Micromonosporaceae</taxon>
        <taxon>Actinocatenispora</taxon>
    </lineage>
</organism>
<dbReference type="EMBL" id="AP023355">
    <property type="protein sequence ID" value="BCJ35830.1"/>
    <property type="molecule type" value="Genomic_DNA"/>
</dbReference>
<name>A0A7R7DQ31_9ACTN</name>
<reference evidence="1 2" key="1">
    <citation type="submission" date="2020-08" db="EMBL/GenBank/DDBJ databases">
        <title>Whole genome shotgun sequence of Actinocatenispora thailandica NBRC 105041.</title>
        <authorList>
            <person name="Komaki H."/>
            <person name="Tamura T."/>
        </authorList>
    </citation>
    <scope>NUCLEOTIDE SEQUENCE [LARGE SCALE GENOMIC DNA]</scope>
    <source>
        <strain evidence="1 2">NBRC 105041</strain>
    </source>
</reference>
<accession>A0A7R7DQ31</accession>
<protein>
    <submittedName>
        <fullName evidence="1">Uncharacterized protein</fullName>
    </submittedName>
</protein>
<gene>
    <name evidence="1" type="ORF">Athai_33330</name>
</gene>
<sequence length="70" mass="7661">MSIECQYCRRPEPGTCQVVSRHTTSEGVVVYVRCACGTLSRHLVSNAELRSWYQPSRPAPTPTPAPVTAA</sequence>